<dbReference type="PANTHER" id="PTHR10663">
    <property type="entry name" value="GUANYL-NUCLEOTIDE EXCHANGE FACTOR"/>
    <property type="match status" value="1"/>
</dbReference>
<evidence type="ECO:0000259" key="4">
    <source>
        <dbReference type="Pfam" id="PF16206"/>
    </source>
</evidence>
<feature type="domain" description="Mon2/Sec7/BIG1-like HUS" evidence="3">
    <location>
        <begin position="2"/>
        <end position="155"/>
    </location>
</feature>
<dbReference type="Pfam" id="PF16206">
    <property type="entry name" value="Mon2_C"/>
    <property type="match status" value="1"/>
</dbReference>
<feature type="domain" description="Mon2 C-terminal" evidence="4">
    <location>
        <begin position="616"/>
        <end position="1393"/>
    </location>
</feature>
<dbReference type="Pfam" id="PF09324">
    <property type="entry name" value="Sec7-like_HDS"/>
    <property type="match status" value="1"/>
</dbReference>
<evidence type="ECO:0000259" key="3">
    <source>
        <dbReference type="Pfam" id="PF12783"/>
    </source>
</evidence>
<reference evidence="5" key="1">
    <citation type="submission" date="2025-08" db="UniProtKB">
        <authorList>
            <consortium name="Ensembl"/>
        </authorList>
    </citation>
    <scope>IDENTIFICATION</scope>
</reference>
<evidence type="ECO:0000259" key="2">
    <source>
        <dbReference type="Pfam" id="PF09324"/>
    </source>
</evidence>
<name>A0A671NKE4_9TELE</name>
<feature type="domain" description="Mon2/Sec7/BIG1-like HDS" evidence="2">
    <location>
        <begin position="533"/>
        <end position="612"/>
    </location>
</feature>
<proteinExistence type="predicted"/>
<gene>
    <name evidence="5" type="primary">LOC107668646</name>
</gene>
<dbReference type="Ensembl" id="ENSSANT00000049419.1">
    <property type="protein sequence ID" value="ENSSANP00000046440.1"/>
    <property type="gene ID" value="ENSSANG00000021967.1"/>
</dbReference>
<evidence type="ECO:0000313" key="6">
    <source>
        <dbReference type="Proteomes" id="UP000472260"/>
    </source>
</evidence>
<reference evidence="5" key="2">
    <citation type="submission" date="2025-09" db="UniProtKB">
        <authorList>
            <consortium name="Ensembl"/>
        </authorList>
    </citation>
    <scope>IDENTIFICATION</scope>
</reference>
<accession>A0A671NKE4</accession>
<protein>
    <recommendedName>
        <fullName evidence="1">Protein MON2 homolog</fullName>
    </recommendedName>
</protein>
<dbReference type="PANTHER" id="PTHR10663:SF333">
    <property type="entry name" value="PROTEIN MON2 HOMOLOG"/>
    <property type="match status" value="1"/>
</dbReference>
<dbReference type="InterPro" id="IPR015403">
    <property type="entry name" value="Mon2/Sec7/BIG1-like_HDS"/>
</dbReference>
<dbReference type="Proteomes" id="UP000472260">
    <property type="component" value="Unassembled WGS sequence"/>
</dbReference>
<dbReference type="InterPro" id="IPR032691">
    <property type="entry name" value="Mon2/Sec7/BIG1-like_HUS"/>
</dbReference>
<sequence length="1402" mass="155209">MLFQDLCQLVNADAPYWLVGMTEMTRTFGLELLESVLNDFPEVFLQHQEFSFLPNIKFRQGSSSSASSPAPVEKPYFPICMRLLRVVSVLIKHFYSLLVTECEIFLSLLVKFLDGEKPQWLRAVAVESVHRLCVQPHLLQSFCQSYDMKQHSTKVFRDIVNALGSFIQSLFILPSAGNASGQGGPGAAGAGAGLTTQAAFEYRGTWIPLMNVSVQGSAKYESASVTCVCGVAVFCSCVDAVCVFAVANEVWEEMVNACWCGLLAALSLLLDASTDETATESILKAELSVASLCGRLSLVTPRDAFITAICKASLPPHYALTVLSNAANLSNKGTRAVHFFKALHEPMAVQFHCLTAKNIQCMRTLLNLAHCHGAYLGTSWQLVLATLQHLVWILGLKPAVGGVLKPGRAVEGPSTVLTTAVMTDLPVISNILSRLFESSQYLDDVSLHHLINALCSLSMEAMEMAYGNNKEPSLFAVAKLLETGLVNMDRIEILWRPLTAHLLEVCQHPNARMREWGAEAITSLIKAGLSFKHEPPLSQNQRLQLLLLNPLKELSNVLHTDIRQKQLECVLQILQNQGDSLGPGWPLVLGVIGAIRNDQGESLIRTAFQCLQLVVTDFLPTMPCMCLQIVVDVAGSFGLQNQELNISLTSIGLLWNISDYFFQRGEAITEELEREEAVLLKQAQDKGEPLNRPFHPAPPFDCLWLCLYAKLGELCVDPRPAVRKSAGQTMFSTIAAHGTLLQPPTWNIVVWKVLFHLLDCVRKSSTTADKEKIESGGGNILIHHSRDTAEKQWAETWVLTLAGVARIFNTRRYLLQQLGDFFKAWEVLLDHIQSAALSKNNEVSLAALKSFQEILQLVTPMKDTDKLDVLAAMDVPPVLMESLQGSGPGRPLVRSDSLAERLVQRYGAQSSLPPPGEELDDSALWWSAWNTWYRIGTECTRPPSGGKDKLVFVPSQPFLTALIQIFPALYQHIAGGFSMEDLKKLGVILHGAVSVPISSDSSPFILPSYMEAVLTSLQEAVLTALDVLQKAICVGLENLQVMYPAIFEQLLLFVEFSCKPPQYGKMETKHVANAKYNQVSLCPAEWVALNYVPFAERSLEVLVDLYHKTACHKAVINEKVLQNIIKTLKIPLGLKYACPAESTWKLAVSSLLKVLSIGLPVARQQASSGKFDTMWPELANAFEDFLFTKSTPPDNRSIQEFQRNEAIDVEVVQLISTEILPFANFIPKEFVGRIMSMLNKGSIHSQSSSFTEAEMDIRMREEFSKVCFETLLQFSFSNKVSTPQEGYISRMALSVLLQRAQDVLRRYVNDERLSGRCPLPRQQVTEIIFVLKAISTLMDSLKKTQPENVDGNVWVQVIALYPTLVECITCSSPEVSSALKDALGPFKDFMQPPVSKVQNGES</sequence>
<evidence type="ECO:0000313" key="5">
    <source>
        <dbReference type="Ensembl" id="ENSSANP00000046440.1"/>
    </source>
</evidence>
<dbReference type="InterPro" id="IPR016024">
    <property type="entry name" value="ARM-type_fold"/>
</dbReference>
<organism evidence="5 6">
    <name type="scientific">Sinocyclocheilus anshuiensis</name>
    <dbReference type="NCBI Taxonomy" id="1608454"/>
    <lineage>
        <taxon>Eukaryota</taxon>
        <taxon>Metazoa</taxon>
        <taxon>Chordata</taxon>
        <taxon>Craniata</taxon>
        <taxon>Vertebrata</taxon>
        <taxon>Euteleostomi</taxon>
        <taxon>Actinopterygii</taxon>
        <taxon>Neopterygii</taxon>
        <taxon>Teleostei</taxon>
        <taxon>Ostariophysi</taxon>
        <taxon>Cypriniformes</taxon>
        <taxon>Cyprinidae</taxon>
        <taxon>Cyprininae</taxon>
        <taxon>Sinocyclocheilus</taxon>
    </lineage>
</organism>
<dbReference type="Pfam" id="PF12783">
    <property type="entry name" value="Sec7-like_HUS"/>
    <property type="match status" value="1"/>
</dbReference>
<evidence type="ECO:0000256" key="1">
    <source>
        <dbReference type="ARBA" id="ARBA00017134"/>
    </source>
</evidence>
<dbReference type="SUPFAM" id="SSF48371">
    <property type="entry name" value="ARM repeat"/>
    <property type="match status" value="1"/>
</dbReference>
<keyword evidence="6" id="KW-1185">Reference proteome</keyword>
<dbReference type="InterPro" id="IPR032817">
    <property type="entry name" value="Mon2_C"/>
</dbReference>